<name>A0ACC1JBB1_9FUNG</name>
<dbReference type="EMBL" id="JANBPW010001354">
    <property type="protein sequence ID" value="KAJ1944897.1"/>
    <property type="molecule type" value="Genomic_DNA"/>
</dbReference>
<gene>
    <name evidence="1" type="primary">MCM9_1</name>
    <name evidence="1" type="ORF">FBU59_002469</name>
</gene>
<accession>A0ACC1JBB1</accession>
<keyword evidence="2" id="KW-1185">Reference proteome</keyword>
<sequence>MDMDEPSQSASNQQNAADLWSFEKLQAYIAFVKGSFQPKSTPESEQVLTKYYQAQRQRDQLNAARTTIRLLESLIRLSQAHARLMFRSKVQVQDAVIAVVLMETTMLSASILGTTDALHTKFPENPEEFYWELEDNVLNHLGLLELSTRE</sequence>
<proteinExistence type="predicted"/>
<comment type="caution">
    <text evidence="1">The sequence shown here is derived from an EMBL/GenBank/DDBJ whole genome shotgun (WGS) entry which is preliminary data.</text>
</comment>
<keyword evidence="1" id="KW-0547">Nucleotide-binding</keyword>
<evidence type="ECO:0000313" key="1">
    <source>
        <dbReference type="EMBL" id="KAJ1944897.1"/>
    </source>
</evidence>
<dbReference type="EC" id="3.6.4.12" evidence="1"/>
<protein>
    <submittedName>
        <fullName evidence="1">DNA helicase mcm9</fullName>
        <ecNumber evidence="1">3.6.4.12</ecNumber>
    </submittedName>
</protein>
<keyword evidence="1" id="KW-0347">Helicase</keyword>
<reference evidence="1" key="1">
    <citation type="submission" date="2022-07" db="EMBL/GenBank/DDBJ databases">
        <title>Phylogenomic reconstructions and comparative analyses of Kickxellomycotina fungi.</title>
        <authorList>
            <person name="Reynolds N.K."/>
            <person name="Stajich J.E."/>
            <person name="Barry K."/>
            <person name="Grigoriev I.V."/>
            <person name="Crous P."/>
            <person name="Smith M.E."/>
        </authorList>
    </citation>
    <scope>NUCLEOTIDE SEQUENCE</scope>
    <source>
        <strain evidence="1">NRRL 5244</strain>
    </source>
</reference>
<keyword evidence="1" id="KW-0067">ATP-binding</keyword>
<dbReference type="Proteomes" id="UP001150603">
    <property type="component" value="Unassembled WGS sequence"/>
</dbReference>
<organism evidence="1 2">
    <name type="scientific">Linderina macrospora</name>
    <dbReference type="NCBI Taxonomy" id="4868"/>
    <lineage>
        <taxon>Eukaryota</taxon>
        <taxon>Fungi</taxon>
        <taxon>Fungi incertae sedis</taxon>
        <taxon>Zoopagomycota</taxon>
        <taxon>Kickxellomycotina</taxon>
        <taxon>Kickxellomycetes</taxon>
        <taxon>Kickxellales</taxon>
        <taxon>Kickxellaceae</taxon>
        <taxon>Linderina</taxon>
    </lineage>
</organism>
<keyword evidence="1" id="KW-0378">Hydrolase</keyword>
<evidence type="ECO:0000313" key="2">
    <source>
        <dbReference type="Proteomes" id="UP001150603"/>
    </source>
</evidence>